<evidence type="ECO:0000313" key="1">
    <source>
        <dbReference type="EMBL" id="GBP29580.1"/>
    </source>
</evidence>
<accession>A0A4C1UTN2</accession>
<reference evidence="1 2" key="1">
    <citation type="journal article" date="2019" name="Commun. Biol.">
        <title>The bagworm genome reveals a unique fibroin gene that provides high tensile strength.</title>
        <authorList>
            <person name="Kono N."/>
            <person name="Nakamura H."/>
            <person name="Ohtoshi R."/>
            <person name="Tomita M."/>
            <person name="Numata K."/>
            <person name="Arakawa K."/>
        </authorList>
    </citation>
    <scope>NUCLEOTIDE SEQUENCE [LARGE SCALE GENOMIC DNA]</scope>
</reference>
<name>A0A4C1UTN2_EUMVA</name>
<gene>
    <name evidence="1" type="ORF">EVAR_79129_1</name>
</gene>
<comment type="caution">
    <text evidence="1">The sequence shown here is derived from an EMBL/GenBank/DDBJ whole genome shotgun (WGS) entry which is preliminary data.</text>
</comment>
<evidence type="ECO:0000313" key="2">
    <source>
        <dbReference type="Proteomes" id="UP000299102"/>
    </source>
</evidence>
<sequence length="279" mass="31065">MLLKGVLTELLVSTSASAPSALYKRSPTAFRPRAAGALPITEWRYLIQLDESQACLDACLRTTPIPSAVLTHYSYYNDRGGETYIGYRTRENEIACEPQDGEARTGGRGAGGISSRALVKKVRMTYVRAYSCTHTSRTCHITGDDNRSRVVMRRSGSTTSDGRRGLVWNRRHSPRGTCTGIRALTNQFSFGSQFVRKCGQLKQCCARGRPIIVEWERDARHSAGLSLVRAEPLKRNLNVGTRLHNGESFINIAGERRWTAVGRRALDGRGRQNDYAQLK</sequence>
<dbReference type="Proteomes" id="UP000299102">
    <property type="component" value="Unassembled WGS sequence"/>
</dbReference>
<keyword evidence="2" id="KW-1185">Reference proteome</keyword>
<proteinExistence type="predicted"/>
<organism evidence="1 2">
    <name type="scientific">Eumeta variegata</name>
    <name type="common">Bagworm moth</name>
    <name type="synonym">Eumeta japonica</name>
    <dbReference type="NCBI Taxonomy" id="151549"/>
    <lineage>
        <taxon>Eukaryota</taxon>
        <taxon>Metazoa</taxon>
        <taxon>Ecdysozoa</taxon>
        <taxon>Arthropoda</taxon>
        <taxon>Hexapoda</taxon>
        <taxon>Insecta</taxon>
        <taxon>Pterygota</taxon>
        <taxon>Neoptera</taxon>
        <taxon>Endopterygota</taxon>
        <taxon>Lepidoptera</taxon>
        <taxon>Glossata</taxon>
        <taxon>Ditrysia</taxon>
        <taxon>Tineoidea</taxon>
        <taxon>Psychidae</taxon>
        <taxon>Oiketicinae</taxon>
        <taxon>Eumeta</taxon>
    </lineage>
</organism>
<dbReference type="EMBL" id="BGZK01000222">
    <property type="protein sequence ID" value="GBP29580.1"/>
    <property type="molecule type" value="Genomic_DNA"/>
</dbReference>
<protein>
    <submittedName>
        <fullName evidence="1">Uncharacterized protein</fullName>
    </submittedName>
</protein>
<dbReference type="AlphaFoldDB" id="A0A4C1UTN2"/>